<evidence type="ECO:0000256" key="1">
    <source>
        <dbReference type="SAM" id="Phobius"/>
    </source>
</evidence>
<name>A0A3M7R4I0_BRAPC</name>
<sequence>MSYGSRILFLEKITKKLDFSIFVSINYAKFFHLGIYGIFAPLPLHNEFRRSQSQQVFEECTIDQDSDEILDRNTLKNYL</sequence>
<accession>A0A3M7R4I0</accession>
<keyword evidence="3" id="KW-1185">Reference proteome</keyword>
<keyword evidence="1" id="KW-0812">Transmembrane</keyword>
<proteinExistence type="predicted"/>
<gene>
    <name evidence="2" type="ORF">BpHYR1_022516</name>
</gene>
<dbReference type="Proteomes" id="UP000276133">
    <property type="component" value="Unassembled WGS sequence"/>
</dbReference>
<reference evidence="2 3" key="1">
    <citation type="journal article" date="2018" name="Sci. Rep.">
        <title>Genomic signatures of local adaptation to the degree of environmental predictability in rotifers.</title>
        <authorList>
            <person name="Franch-Gras L."/>
            <person name="Hahn C."/>
            <person name="Garcia-Roger E.M."/>
            <person name="Carmona M.J."/>
            <person name="Serra M."/>
            <person name="Gomez A."/>
        </authorList>
    </citation>
    <scope>NUCLEOTIDE SEQUENCE [LARGE SCALE GENOMIC DNA]</scope>
    <source>
        <strain evidence="2">HYR1</strain>
    </source>
</reference>
<keyword evidence="1" id="KW-1133">Transmembrane helix</keyword>
<feature type="transmembrane region" description="Helical" evidence="1">
    <location>
        <begin position="21"/>
        <end position="39"/>
    </location>
</feature>
<evidence type="ECO:0000313" key="3">
    <source>
        <dbReference type="Proteomes" id="UP000276133"/>
    </source>
</evidence>
<protein>
    <submittedName>
        <fullName evidence="2">Uncharacterized protein</fullName>
    </submittedName>
</protein>
<dbReference type="EMBL" id="REGN01004304">
    <property type="protein sequence ID" value="RNA18138.1"/>
    <property type="molecule type" value="Genomic_DNA"/>
</dbReference>
<keyword evidence="1" id="KW-0472">Membrane</keyword>
<dbReference type="AlphaFoldDB" id="A0A3M7R4I0"/>
<comment type="caution">
    <text evidence="2">The sequence shown here is derived from an EMBL/GenBank/DDBJ whole genome shotgun (WGS) entry which is preliminary data.</text>
</comment>
<organism evidence="2 3">
    <name type="scientific">Brachionus plicatilis</name>
    <name type="common">Marine rotifer</name>
    <name type="synonym">Brachionus muelleri</name>
    <dbReference type="NCBI Taxonomy" id="10195"/>
    <lineage>
        <taxon>Eukaryota</taxon>
        <taxon>Metazoa</taxon>
        <taxon>Spiralia</taxon>
        <taxon>Gnathifera</taxon>
        <taxon>Rotifera</taxon>
        <taxon>Eurotatoria</taxon>
        <taxon>Monogononta</taxon>
        <taxon>Pseudotrocha</taxon>
        <taxon>Ploima</taxon>
        <taxon>Brachionidae</taxon>
        <taxon>Brachionus</taxon>
    </lineage>
</organism>
<evidence type="ECO:0000313" key="2">
    <source>
        <dbReference type="EMBL" id="RNA18138.1"/>
    </source>
</evidence>